<feature type="binding site" evidence="2">
    <location>
        <begin position="201"/>
        <end position="202"/>
    </location>
    <ligand>
        <name>substrate</name>
    </ligand>
</feature>
<proteinExistence type="predicted"/>
<evidence type="ECO:0000313" key="6">
    <source>
        <dbReference type="Proteomes" id="UP000461595"/>
    </source>
</evidence>
<evidence type="ECO:0000256" key="1">
    <source>
        <dbReference type="PIRSR" id="PIRSR033579-1"/>
    </source>
</evidence>
<evidence type="ECO:0000313" key="7">
    <source>
        <dbReference type="Proteomes" id="UP000589521"/>
    </source>
</evidence>
<dbReference type="GO" id="GO:0016852">
    <property type="term" value="F:sirohydrochlorin cobaltochelatase activity"/>
    <property type="evidence" value="ECO:0007669"/>
    <property type="project" value="InterPro"/>
</dbReference>
<dbReference type="Gene3D" id="3.40.50.1400">
    <property type="match status" value="2"/>
</dbReference>
<dbReference type="EMBL" id="WSRS01000001">
    <property type="protein sequence ID" value="MVX58095.1"/>
    <property type="molecule type" value="Genomic_DNA"/>
</dbReference>
<keyword evidence="3" id="KW-0170">Cobalt</keyword>
<keyword evidence="3" id="KW-0479">Metal-binding</keyword>
<dbReference type="RefSeq" id="WP_160331928.1">
    <property type="nucleotide sequence ID" value="NZ_CATKDJ010000142.1"/>
</dbReference>
<feature type="binding site" evidence="2">
    <location>
        <begin position="85"/>
        <end position="92"/>
    </location>
    <ligand>
        <name>substrate</name>
    </ligand>
</feature>
<dbReference type="EMBL" id="JACBXX010000022">
    <property type="protein sequence ID" value="NYS95641.1"/>
    <property type="molecule type" value="Genomic_DNA"/>
</dbReference>
<dbReference type="GO" id="GO:0046872">
    <property type="term" value="F:metal ion binding"/>
    <property type="evidence" value="ECO:0007669"/>
    <property type="project" value="UniProtKB-KW"/>
</dbReference>
<feature type="binding site" evidence="3">
    <location>
        <position position="145"/>
    </location>
    <ligand>
        <name>Co(2+)</name>
        <dbReference type="ChEBI" id="CHEBI:48828"/>
    </ligand>
</feature>
<accession>A0A7X3G6N8</accession>
<dbReference type="OrthoDB" id="9770331at2"/>
<comment type="caution">
    <text evidence="4">The sequence shown here is derived from an EMBL/GenBank/DDBJ whole genome shotgun (WGS) entry which is preliminary data.</text>
</comment>
<reference evidence="5 7" key="2">
    <citation type="submission" date="2020-07" db="EMBL/GenBank/DDBJ databases">
        <title>MOT database genomes.</title>
        <authorList>
            <person name="Joseph S."/>
            <person name="Aduse-Opoku J."/>
            <person name="Hashim A."/>
            <person name="Wade W."/>
            <person name="Curtis M."/>
        </authorList>
    </citation>
    <scope>NUCLEOTIDE SEQUENCE [LARGE SCALE GENOMIC DNA]</scope>
    <source>
        <strain evidence="5 7">STR</strain>
    </source>
</reference>
<dbReference type="AlphaFoldDB" id="A0A7X3G6N8"/>
<feature type="active site" description="Proton acceptor" evidence="1">
    <location>
        <position position="145"/>
    </location>
</feature>
<sequence>MKKAIAVVSFGTSYRETRIKTIQACEERIQAQFPQEMVYSAYTSGMVRKKIERLEGIRIPSVAELLLELLETGIQEVFIQPLHIIPGSEYHKILTDSQPYIEQFKKLVVGDPLLVREEDFRHVAEELIAAYHTDSCEEVTLFMGHGSSHSSFTSYAAMDHFFQGSSLTLACVESYPDFEQIIANWKREGVVHRVRLVPFMLVAGDHAQNDLAGEEDSWASRLREEGFEVEIDLTGLGERPWIQNLFVEHIQRRRKG</sequence>
<dbReference type="GO" id="GO:0019251">
    <property type="term" value="P:anaerobic cobalamin biosynthetic process"/>
    <property type="evidence" value="ECO:0007669"/>
    <property type="project" value="InterPro"/>
</dbReference>
<feature type="binding site" evidence="2">
    <location>
        <position position="10"/>
    </location>
    <ligand>
        <name>Co(2+)</name>
        <dbReference type="ChEBI" id="CHEBI:48828"/>
    </ligand>
</feature>
<dbReference type="Pfam" id="PF06180">
    <property type="entry name" value="CbiK"/>
    <property type="match status" value="1"/>
</dbReference>
<evidence type="ECO:0000256" key="2">
    <source>
        <dbReference type="PIRSR" id="PIRSR033579-2"/>
    </source>
</evidence>
<dbReference type="Proteomes" id="UP000461595">
    <property type="component" value="Unassembled WGS sequence"/>
</dbReference>
<feature type="binding site" evidence="2">
    <location>
        <position position="206"/>
    </location>
    <ligand>
        <name>Co(2+)</name>
        <dbReference type="ChEBI" id="CHEBI:48828"/>
    </ligand>
</feature>
<evidence type="ECO:0000313" key="4">
    <source>
        <dbReference type="EMBL" id="MVX58095.1"/>
    </source>
</evidence>
<organism evidence="4 6">
    <name type="scientific">Streptococcus danieliae</name>
    <dbReference type="NCBI Taxonomy" id="747656"/>
    <lineage>
        <taxon>Bacteria</taxon>
        <taxon>Bacillati</taxon>
        <taxon>Bacillota</taxon>
        <taxon>Bacilli</taxon>
        <taxon>Lactobacillales</taxon>
        <taxon>Streptococcaceae</taxon>
        <taxon>Streptococcus</taxon>
    </lineage>
</organism>
<dbReference type="CDD" id="cd03413">
    <property type="entry name" value="CbiK_C"/>
    <property type="match status" value="1"/>
</dbReference>
<gene>
    <name evidence="4" type="ORF">E5983_00190</name>
    <name evidence="5" type="ORF">HZY94_00210</name>
</gene>
<evidence type="ECO:0000256" key="3">
    <source>
        <dbReference type="PIRSR" id="PIRSR033579-3"/>
    </source>
</evidence>
<dbReference type="Proteomes" id="UP000589521">
    <property type="component" value="Unassembled WGS sequence"/>
</dbReference>
<dbReference type="PIRSF" id="PIRSF033579">
    <property type="entry name" value="Anaer_Co_chel"/>
    <property type="match status" value="1"/>
</dbReference>
<dbReference type="InterPro" id="IPR010388">
    <property type="entry name" value="Anaerobic_Co-chelatase"/>
</dbReference>
<protein>
    <submittedName>
        <fullName evidence="4">Sirohydrochlorin cobaltochelatase</fullName>
    </submittedName>
</protein>
<reference evidence="4 6" key="1">
    <citation type="submission" date="2019-12" db="EMBL/GenBank/DDBJ databases">
        <title>Microbes associate with the intestines of laboratory mice.</title>
        <authorList>
            <person name="Navarre W."/>
            <person name="Wong E."/>
        </authorList>
    </citation>
    <scope>NUCLEOTIDE SEQUENCE [LARGE SCALE GENOMIC DNA]</scope>
    <source>
        <strain evidence="4 6">NM51_B2-22</strain>
    </source>
</reference>
<dbReference type="SUPFAM" id="SSF53800">
    <property type="entry name" value="Chelatase"/>
    <property type="match status" value="1"/>
</dbReference>
<name>A0A7X3G6N8_9STRE</name>
<evidence type="ECO:0000313" key="5">
    <source>
        <dbReference type="EMBL" id="NYS95641.1"/>
    </source>
</evidence>
<feature type="binding site" evidence="3">
    <location>
        <position position="173"/>
    </location>
    <ligand>
        <name>Co(2+)</name>
        <dbReference type="ChEBI" id="CHEBI:48828"/>
    </ligand>
</feature>